<evidence type="ECO:0000313" key="3">
    <source>
        <dbReference type="EMBL" id="KZE77886.1"/>
    </source>
</evidence>
<evidence type="ECO:0000313" key="4">
    <source>
        <dbReference type="Proteomes" id="UP000076563"/>
    </source>
</evidence>
<dbReference type="InterPro" id="IPR011990">
    <property type="entry name" value="TPR-like_helical_dom_sf"/>
</dbReference>
<evidence type="ECO:0000259" key="2">
    <source>
        <dbReference type="Pfam" id="PF00535"/>
    </source>
</evidence>
<dbReference type="Proteomes" id="UP000076563">
    <property type="component" value="Unassembled WGS sequence"/>
</dbReference>
<dbReference type="SMART" id="SM00028">
    <property type="entry name" value="TPR"/>
    <property type="match status" value="5"/>
</dbReference>
<feature type="repeat" description="TPR" evidence="1">
    <location>
        <begin position="573"/>
        <end position="606"/>
    </location>
</feature>
<dbReference type="InterPro" id="IPR019734">
    <property type="entry name" value="TPR_rpt"/>
</dbReference>
<dbReference type="PROSITE" id="PS50005">
    <property type="entry name" value="TPR"/>
    <property type="match status" value="1"/>
</dbReference>
<feature type="domain" description="Glycosyltransferase 2-like" evidence="2">
    <location>
        <begin position="6"/>
        <end position="103"/>
    </location>
</feature>
<comment type="caution">
    <text evidence="3">The sequence shown here is derived from an EMBL/GenBank/DDBJ whole genome shotgun (WGS) entry which is preliminary data.</text>
</comment>
<dbReference type="SUPFAM" id="SSF53448">
    <property type="entry name" value="Nucleotide-diphospho-sugar transferases"/>
    <property type="match status" value="1"/>
</dbReference>
<keyword evidence="4" id="KW-1185">Reference proteome</keyword>
<name>A0A163XHC5_9BACL</name>
<dbReference type="CDD" id="cd02511">
    <property type="entry name" value="Beta4Glucosyltransferase"/>
    <property type="match status" value="1"/>
</dbReference>
<dbReference type="EMBL" id="LQRA01000058">
    <property type="protein sequence ID" value="KZE77886.1"/>
    <property type="molecule type" value="Genomic_DNA"/>
</dbReference>
<dbReference type="STRING" id="1007103.GCA_000213315_03882"/>
<dbReference type="RefSeq" id="WP_063183286.1">
    <property type="nucleotide sequence ID" value="NZ_LQRA01000058.1"/>
</dbReference>
<dbReference type="PANTHER" id="PTHR43630:SF2">
    <property type="entry name" value="GLYCOSYLTRANSFERASE"/>
    <property type="match status" value="1"/>
</dbReference>
<dbReference type="Gene3D" id="3.90.550.10">
    <property type="entry name" value="Spore Coat Polysaccharide Biosynthesis Protein SpsA, Chain A"/>
    <property type="match status" value="1"/>
</dbReference>
<keyword evidence="1" id="KW-0802">TPR repeat</keyword>
<reference evidence="4" key="1">
    <citation type="submission" date="2016-01" db="EMBL/GenBank/DDBJ databases">
        <title>Draft genome of Chromobacterium sp. F49.</title>
        <authorList>
            <person name="Hong K.W."/>
        </authorList>
    </citation>
    <scope>NUCLEOTIDE SEQUENCE [LARGE SCALE GENOMIC DNA]</scope>
    <source>
        <strain evidence="4">M63</strain>
    </source>
</reference>
<organism evidence="3 4">
    <name type="scientific">Paenibacillus elgii</name>
    <dbReference type="NCBI Taxonomy" id="189691"/>
    <lineage>
        <taxon>Bacteria</taxon>
        <taxon>Bacillati</taxon>
        <taxon>Bacillota</taxon>
        <taxon>Bacilli</taxon>
        <taxon>Bacillales</taxon>
        <taxon>Paenibacillaceae</taxon>
        <taxon>Paenibacillus</taxon>
    </lineage>
</organism>
<gene>
    <name evidence="3" type="ORF">AV654_20140</name>
</gene>
<dbReference type="AlphaFoldDB" id="A0A163XHC5"/>
<dbReference type="InterPro" id="IPR029044">
    <property type="entry name" value="Nucleotide-diphossugar_trans"/>
</dbReference>
<dbReference type="PROSITE" id="PS50293">
    <property type="entry name" value="TPR_REGION"/>
    <property type="match status" value="1"/>
</dbReference>
<dbReference type="SUPFAM" id="SSF48452">
    <property type="entry name" value="TPR-like"/>
    <property type="match status" value="2"/>
</dbReference>
<dbReference type="InterPro" id="IPR001173">
    <property type="entry name" value="Glyco_trans_2-like"/>
</dbReference>
<dbReference type="Pfam" id="PF00535">
    <property type="entry name" value="Glycos_transf_2"/>
    <property type="match status" value="1"/>
</dbReference>
<dbReference type="Pfam" id="PF13181">
    <property type="entry name" value="TPR_8"/>
    <property type="match status" value="1"/>
</dbReference>
<sequence length="645" mass="75615">MTKLLSLCMIVKNEEKVLRRCLESVRGLVDEIIVVDTGSTDGTVEIAREFTSQVYFFEWINDFSAAKNFSIRHADSRWILNLDADEYLQDVDIKKIRHELENLPQSESTAFILPIYNFTGTLTSGKILNSSGARLFPNHPDIEFRSPIHEQLYWKHGELRFLEYPLIIYHTGYLEETKLEKNKSTRNMSIFNDLLKKKTLDTYETFTLANEYMIMRDYKKAIYYYEKVYKKAEKRQDWYPHCVERMITAYTELDRYKEAYALIEESVKLWPGYSDLHCFKGLLLDKLGFYKEAVSELSQSIEIAESSNGRQYWILSPNNGTTLPYSKLASIYFERYKDVSKTVYYFTKLVQSNPKDIKHLYKLVHLLTLTESVSEIVKFLERLFSHTDPIQLRMLLQMAITVGHYELSQYYYSLYQKFNIELPPVYMMLHGIIQNDQGWFDKYFSQLPKEDCNNELAARAIYTACCVWKTTAYMEQFAVPNNLLKPVEPLLKQVISGTTLDEAGEFPYDSISILLSEIFKVGQYDIYDWLINSFPAHFNKLANLMGDYFFKQNQIELALDYYSMVLVKNELEAQGYENLGILYLAQGDIREGLEFIEKAIELLPTKVTLYTTYCLHADGEKRARYKELLFNAFPQYKGLPFIKSM</sequence>
<dbReference type="PANTHER" id="PTHR43630">
    <property type="entry name" value="POLY-BETA-1,6-N-ACETYL-D-GLUCOSAMINE SYNTHASE"/>
    <property type="match status" value="1"/>
</dbReference>
<evidence type="ECO:0000256" key="1">
    <source>
        <dbReference type="PROSITE-ProRule" id="PRU00339"/>
    </source>
</evidence>
<protein>
    <recommendedName>
        <fullName evidence="2">Glycosyltransferase 2-like domain-containing protein</fullName>
    </recommendedName>
</protein>
<accession>A0A163XHC5</accession>
<dbReference type="Gene3D" id="1.25.40.10">
    <property type="entry name" value="Tetratricopeptide repeat domain"/>
    <property type="match status" value="2"/>
</dbReference>
<proteinExistence type="predicted"/>